<dbReference type="OMA" id="MIGRTIL"/>
<keyword evidence="4" id="KW-0479">Metal-binding</keyword>
<keyword evidence="3 8" id="KW-0812">Transmembrane</keyword>
<organism evidence="9 10">
    <name type="scientific">Tieghemostelium lacteum</name>
    <name type="common">Slime mold</name>
    <name type="synonym">Dictyostelium lacteum</name>
    <dbReference type="NCBI Taxonomy" id="361077"/>
    <lineage>
        <taxon>Eukaryota</taxon>
        <taxon>Amoebozoa</taxon>
        <taxon>Evosea</taxon>
        <taxon>Eumycetozoa</taxon>
        <taxon>Dictyostelia</taxon>
        <taxon>Dictyosteliales</taxon>
        <taxon>Raperosteliaceae</taxon>
        <taxon>Tieghemostelium</taxon>
    </lineage>
</organism>
<dbReference type="SUPFAM" id="SSF81343">
    <property type="entry name" value="Fumarate reductase respiratory complex transmembrane subunits"/>
    <property type="match status" value="1"/>
</dbReference>
<keyword evidence="2" id="KW-0349">Heme</keyword>
<evidence type="ECO:0000313" key="10">
    <source>
        <dbReference type="Proteomes" id="UP000076078"/>
    </source>
</evidence>
<keyword evidence="10" id="KW-1185">Reference proteome</keyword>
<dbReference type="NCBIfam" id="TIGR02970">
    <property type="entry name" value="succ_dehyd_cytB"/>
    <property type="match status" value="1"/>
</dbReference>
<dbReference type="Proteomes" id="UP000076078">
    <property type="component" value="Unassembled WGS sequence"/>
</dbReference>
<dbReference type="GO" id="GO:0005739">
    <property type="term" value="C:mitochondrion"/>
    <property type="evidence" value="ECO:0007669"/>
    <property type="project" value="GOC"/>
</dbReference>
<reference evidence="9 10" key="1">
    <citation type="submission" date="2015-12" db="EMBL/GenBank/DDBJ databases">
        <title>Dictyostelia acquired genes for synthesis and detection of signals that induce cell-type specialization by lateral gene transfer from prokaryotes.</title>
        <authorList>
            <person name="Gloeckner G."/>
            <person name="Schaap P."/>
        </authorList>
    </citation>
    <scope>NUCLEOTIDE SEQUENCE [LARGE SCALE GENOMIC DNA]</scope>
    <source>
        <strain evidence="9 10">TK</strain>
    </source>
</reference>
<dbReference type="FunCoup" id="A0A152A2M0">
    <property type="interactions" value="232"/>
</dbReference>
<dbReference type="CDD" id="cd03499">
    <property type="entry name" value="SQR_TypeC_SdhC"/>
    <property type="match status" value="1"/>
</dbReference>
<dbReference type="PANTHER" id="PTHR10978">
    <property type="entry name" value="SUCCINATE DEHYDROGENASE CYTOCHROME B560 SUBUNIT"/>
    <property type="match status" value="1"/>
</dbReference>
<evidence type="ECO:0000313" key="9">
    <source>
        <dbReference type="EMBL" id="KYR00502.1"/>
    </source>
</evidence>
<feature type="transmembrane region" description="Helical" evidence="8">
    <location>
        <begin position="139"/>
        <end position="159"/>
    </location>
</feature>
<dbReference type="GO" id="GO:0006099">
    <property type="term" value="P:tricarboxylic acid cycle"/>
    <property type="evidence" value="ECO:0007669"/>
    <property type="project" value="InterPro"/>
</dbReference>
<evidence type="ECO:0000256" key="6">
    <source>
        <dbReference type="ARBA" id="ARBA00023004"/>
    </source>
</evidence>
<dbReference type="GO" id="GO:0009055">
    <property type="term" value="F:electron transfer activity"/>
    <property type="evidence" value="ECO:0007669"/>
    <property type="project" value="InterPro"/>
</dbReference>
<dbReference type="GO" id="GO:0046872">
    <property type="term" value="F:metal ion binding"/>
    <property type="evidence" value="ECO:0007669"/>
    <property type="project" value="UniProtKB-KW"/>
</dbReference>
<dbReference type="OrthoDB" id="588261at2759"/>
<evidence type="ECO:0000256" key="2">
    <source>
        <dbReference type="ARBA" id="ARBA00022617"/>
    </source>
</evidence>
<comment type="caution">
    <text evidence="9">The sequence shown here is derived from an EMBL/GenBank/DDBJ whole genome shotgun (WGS) entry which is preliminary data.</text>
</comment>
<dbReference type="GO" id="GO:0006121">
    <property type="term" value="P:mitochondrial electron transport, succinate to ubiquinone"/>
    <property type="evidence" value="ECO:0007669"/>
    <property type="project" value="TreeGrafter"/>
</dbReference>
<evidence type="ECO:0000256" key="8">
    <source>
        <dbReference type="SAM" id="Phobius"/>
    </source>
</evidence>
<evidence type="ECO:0000256" key="5">
    <source>
        <dbReference type="ARBA" id="ARBA00022989"/>
    </source>
</evidence>
<evidence type="ECO:0000256" key="3">
    <source>
        <dbReference type="ARBA" id="ARBA00022692"/>
    </source>
</evidence>
<proteinExistence type="predicted"/>
<comment type="subcellular location">
    <subcellularLocation>
        <location evidence="1">Membrane</location>
        <topology evidence="1">Multi-pass membrane protein</topology>
    </subcellularLocation>
</comment>
<dbReference type="InterPro" id="IPR000701">
    <property type="entry name" value="SuccDH_FuR_B_TM-su"/>
</dbReference>
<dbReference type="InParanoid" id="A0A152A2M0"/>
<dbReference type="PROSITE" id="PS01000">
    <property type="entry name" value="SDH_CYT_1"/>
    <property type="match status" value="1"/>
</dbReference>
<dbReference type="InterPro" id="IPR014314">
    <property type="entry name" value="Succ_DH_cytb556"/>
</dbReference>
<dbReference type="GO" id="GO:0016020">
    <property type="term" value="C:membrane"/>
    <property type="evidence" value="ECO:0007669"/>
    <property type="project" value="UniProtKB-SubCell"/>
</dbReference>
<keyword evidence="6" id="KW-0408">Iron</keyword>
<dbReference type="EMBL" id="LODT01000013">
    <property type="protein sequence ID" value="KYR00502.1"/>
    <property type="molecule type" value="Genomic_DNA"/>
</dbReference>
<dbReference type="PANTHER" id="PTHR10978:SF5">
    <property type="entry name" value="SUCCINATE DEHYDROGENASE CYTOCHROME B560 SUBUNIT, MITOCHONDRIAL"/>
    <property type="match status" value="1"/>
</dbReference>
<sequence length="199" mass="21914">MRVIINNGIVNKGLLNSNFAGGLYGNNQTKSSHKLVQSNKSPIASFDETTINQRNQYSTVQPKIKMVLKNKEEVVPGQRPTSPHVTIYKFPLPAVMSIFHRVTGIALGVGLTAVCGASLFGAHDSVYYLELLKNTYPLLVAPAKFCVAFPLVYHTLTGVRHLFWDETLKGLHIKEVDKSCLLILAVSIPISLILAWISI</sequence>
<accession>A0A152A2M0</accession>
<dbReference type="InterPro" id="IPR034804">
    <property type="entry name" value="SQR/QFR_C/D"/>
</dbReference>
<evidence type="ECO:0000256" key="1">
    <source>
        <dbReference type="ARBA" id="ARBA00004141"/>
    </source>
</evidence>
<protein>
    <submittedName>
        <fullName evidence="9">Succinate dehydrogenase</fullName>
    </submittedName>
</protein>
<keyword evidence="5 8" id="KW-1133">Transmembrane helix</keyword>
<dbReference type="Gene3D" id="1.20.1300.10">
    <property type="entry name" value="Fumarate reductase/succinate dehydrogenase, transmembrane subunit"/>
    <property type="match status" value="1"/>
</dbReference>
<evidence type="ECO:0000256" key="4">
    <source>
        <dbReference type="ARBA" id="ARBA00022723"/>
    </source>
</evidence>
<dbReference type="AlphaFoldDB" id="A0A152A2M0"/>
<evidence type="ECO:0000256" key="7">
    <source>
        <dbReference type="ARBA" id="ARBA00023136"/>
    </source>
</evidence>
<feature type="transmembrane region" description="Helical" evidence="8">
    <location>
        <begin position="98"/>
        <end position="119"/>
    </location>
</feature>
<dbReference type="STRING" id="361077.A0A152A2M0"/>
<keyword evidence="7 8" id="KW-0472">Membrane</keyword>
<gene>
    <name evidence="9" type="ORF">DLAC_02510</name>
</gene>
<dbReference type="Pfam" id="PF01127">
    <property type="entry name" value="Sdh_cyt"/>
    <property type="match status" value="1"/>
</dbReference>
<feature type="transmembrane region" description="Helical" evidence="8">
    <location>
        <begin position="180"/>
        <end position="198"/>
    </location>
</feature>
<dbReference type="InterPro" id="IPR018495">
    <property type="entry name" value="Succ_DH_cyt_bsu_CS"/>
</dbReference>
<name>A0A152A2M0_TIELA</name>